<dbReference type="EnsemblPlants" id="ORUFI04G05530.1">
    <property type="protein sequence ID" value="ORUFI04G05530.1"/>
    <property type="gene ID" value="ORUFI04G05530"/>
</dbReference>
<protein>
    <submittedName>
        <fullName evidence="1">Uncharacterized protein</fullName>
    </submittedName>
</protein>
<dbReference type="Gramene" id="ORUFI04G05530.1">
    <property type="protein sequence ID" value="ORUFI04G05530.1"/>
    <property type="gene ID" value="ORUFI04G05530"/>
</dbReference>
<proteinExistence type="predicted"/>
<evidence type="ECO:0000313" key="1">
    <source>
        <dbReference type="EnsemblPlants" id="ORUFI04G05530.1"/>
    </source>
</evidence>
<sequence length="183" mass="18678">MAAVMARVAASGAGMWAAVTASMMVSEPDDSGFDIGGCRQQRISIPLPLPAIAACLLALRTSSPPHANPLPPAVHLPFGRHRGTAIHDLSVVAASKLRAPPSASMPPTSSLSEGSAECKGRHLRALAAVERQALHHNPSTQLNGSSSSVVFHGDAARAEDGSPGAGGRWGGAVEVPVLKLAHI</sequence>
<keyword evidence="2" id="KW-1185">Reference proteome</keyword>
<reference evidence="1" key="2">
    <citation type="submission" date="2015-06" db="UniProtKB">
        <authorList>
            <consortium name="EnsemblPlants"/>
        </authorList>
    </citation>
    <scope>IDENTIFICATION</scope>
</reference>
<organism evidence="1 2">
    <name type="scientific">Oryza rufipogon</name>
    <name type="common">Brownbeard rice</name>
    <name type="synonym">Asian wild rice</name>
    <dbReference type="NCBI Taxonomy" id="4529"/>
    <lineage>
        <taxon>Eukaryota</taxon>
        <taxon>Viridiplantae</taxon>
        <taxon>Streptophyta</taxon>
        <taxon>Embryophyta</taxon>
        <taxon>Tracheophyta</taxon>
        <taxon>Spermatophyta</taxon>
        <taxon>Magnoliopsida</taxon>
        <taxon>Liliopsida</taxon>
        <taxon>Poales</taxon>
        <taxon>Poaceae</taxon>
        <taxon>BOP clade</taxon>
        <taxon>Oryzoideae</taxon>
        <taxon>Oryzeae</taxon>
        <taxon>Oryzinae</taxon>
        <taxon>Oryza</taxon>
    </lineage>
</organism>
<dbReference type="AlphaFoldDB" id="A0A0E0P659"/>
<reference evidence="2" key="1">
    <citation type="submission" date="2013-06" db="EMBL/GenBank/DDBJ databases">
        <authorList>
            <person name="Zhao Q."/>
        </authorList>
    </citation>
    <scope>NUCLEOTIDE SEQUENCE</scope>
    <source>
        <strain evidence="2">cv. W1943</strain>
    </source>
</reference>
<name>A0A0E0P659_ORYRU</name>
<evidence type="ECO:0000313" key="2">
    <source>
        <dbReference type="Proteomes" id="UP000008022"/>
    </source>
</evidence>
<accession>A0A0E0P659</accession>
<dbReference type="Proteomes" id="UP000008022">
    <property type="component" value="Unassembled WGS sequence"/>
</dbReference>
<dbReference type="HOGENOM" id="CLU_109552_0_0_1"/>